<feature type="region of interest" description="Disordered" evidence="2">
    <location>
        <begin position="1031"/>
        <end position="1096"/>
    </location>
</feature>
<feature type="region of interest" description="Disordered" evidence="2">
    <location>
        <begin position="1118"/>
        <end position="1148"/>
    </location>
</feature>
<dbReference type="InterPro" id="IPR035899">
    <property type="entry name" value="DBL_dom_sf"/>
</dbReference>
<feature type="compositionally biased region" description="Polar residues" evidence="2">
    <location>
        <begin position="1039"/>
        <end position="1064"/>
    </location>
</feature>
<name>A0AAD9P2D8_RIDPI</name>
<feature type="compositionally biased region" description="Basic residues" evidence="2">
    <location>
        <begin position="833"/>
        <end position="843"/>
    </location>
</feature>
<gene>
    <name evidence="4" type="ORF">NP493_185g04024</name>
</gene>
<feature type="compositionally biased region" description="Polar residues" evidence="2">
    <location>
        <begin position="694"/>
        <end position="711"/>
    </location>
</feature>
<dbReference type="Proteomes" id="UP001209878">
    <property type="component" value="Unassembled WGS sequence"/>
</dbReference>
<feature type="compositionally biased region" description="Acidic residues" evidence="2">
    <location>
        <begin position="957"/>
        <end position="969"/>
    </location>
</feature>
<dbReference type="InterPro" id="IPR000219">
    <property type="entry name" value="DH_dom"/>
</dbReference>
<dbReference type="Pfam" id="PF00621">
    <property type="entry name" value="RhoGEF"/>
    <property type="match status" value="1"/>
</dbReference>
<evidence type="ECO:0000313" key="5">
    <source>
        <dbReference type="Proteomes" id="UP001209878"/>
    </source>
</evidence>
<dbReference type="SMART" id="SM00325">
    <property type="entry name" value="RhoGEF"/>
    <property type="match status" value="1"/>
</dbReference>
<organism evidence="4 5">
    <name type="scientific">Ridgeia piscesae</name>
    <name type="common">Tubeworm</name>
    <dbReference type="NCBI Taxonomy" id="27915"/>
    <lineage>
        <taxon>Eukaryota</taxon>
        <taxon>Metazoa</taxon>
        <taxon>Spiralia</taxon>
        <taxon>Lophotrochozoa</taxon>
        <taxon>Annelida</taxon>
        <taxon>Polychaeta</taxon>
        <taxon>Sedentaria</taxon>
        <taxon>Canalipalpata</taxon>
        <taxon>Sabellida</taxon>
        <taxon>Siboglinidae</taxon>
        <taxon>Ridgeia</taxon>
    </lineage>
</organism>
<evidence type="ECO:0000313" key="4">
    <source>
        <dbReference type="EMBL" id="KAK2186895.1"/>
    </source>
</evidence>
<evidence type="ECO:0000259" key="3">
    <source>
        <dbReference type="PROSITE" id="PS50010"/>
    </source>
</evidence>
<feature type="domain" description="DH" evidence="3">
    <location>
        <begin position="478"/>
        <end position="667"/>
    </location>
</feature>
<dbReference type="Gene3D" id="1.20.900.10">
    <property type="entry name" value="Dbl homology (DH) domain"/>
    <property type="match status" value="1"/>
</dbReference>
<feature type="compositionally biased region" description="Basic and acidic residues" evidence="2">
    <location>
        <begin position="1086"/>
        <end position="1096"/>
    </location>
</feature>
<dbReference type="InterPro" id="IPR042849">
    <property type="entry name" value="ARHGEF33"/>
</dbReference>
<keyword evidence="5" id="KW-1185">Reference proteome</keyword>
<dbReference type="PROSITE" id="PS50010">
    <property type="entry name" value="DH_2"/>
    <property type="match status" value="1"/>
</dbReference>
<feature type="compositionally biased region" description="Basic residues" evidence="2">
    <location>
        <begin position="1076"/>
        <end position="1085"/>
    </location>
</feature>
<feature type="region of interest" description="Disordered" evidence="2">
    <location>
        <begin position="816"/>
        <end position="881"/>
    </location>
</feature>
<feature type="region of interest" description="Disordered" evidence="2">
    <location>
        <begin position="404"/>
        <end position="474"/>
    </location>
</feature>
<feature type="region of interest" description="Disordered" evidence="2">
    <location>
        <begin position="955"/>
        <end position="982"/>
    </location>
</feature>
<keyword evidence="1" id="KW-0175">Coiled coil</keyword>
<feature type="region of interest" description="Disordered" evidence="2">
    <location>
        <begin position="304"/>
        <end position="339"/>
    </location>
</feature>
<dbReference type="CDD" id="cd00160">
    <property type="entry name" value="RhoGEF"/>
    <property type="match status" value="1"/>
</dbReference>
<feature type="compositionally biased region" description="Acidic residues" evidence="2">
    <location>
        <begin position="407"/>
        <end position="432"/>
    </location>
</feature>
<evidence type="ECO:0000256" key="1">
    <source>
        <dbReference type="SAM" id="Coils"/>
    </source>
</evidence>
<feature type="compositionally biased region" description="Low complexity" evidence="2">
    <location>
        <begin position="1130"/>
        <end position="1145"/>
    </location>
</feature>
<accession>A0AAD9P2D8</accession>
<comment type="caution">
    <text evidence="4">The sequence shown here is derived from an EMBL/GenBank/DDBJ whole genome shotgun (WGS) entry which is preliminary data.</text>
</comment>
<feature type="compositionally biased region" description="Polar residues" evidence="2">
    <location>
        <begin position="819"/>
        <end position="829"/>
    </location>
</feature>
<sequence length="1194" mass="131397">MTAAGMSPFTGRHPWTSVDLGLTSVFDMLSDSDWVWVNQEAGSRGGVLSQCISVSPTGTEVVYCHSVSVCHQQEQLWCIVENLSAPVVTEAVTESGPQGDGDRPVTEEDRLGMDGDKLGMEGDDAGIKGGDGEGMEGDVASQLSQITQNSGVTGQIPGSCDDDHNKKKLQCLAREMKTGFCEAMEALQDIQYGDQKLEATVQHNKAECEQQLGDVIHMVLALKSEFGGVVAQLKLATETQQTLQRQVDLLQCERDILLEELERSGSISPQLRQKYHSGQDRPNGLNRSSDSTSLSALLERARNTFNTSGHPSSNSSSQLTSDHDSGVMNTYQPGDDVTPPVMSPIVQSYIAGLQDSDHGKCHIQFEDIPLDENYDSDSSLTATINKSLDLGRSLSDKCTELTKMELSDDDTEENENSVETKEEEEVEGEAEEEGRCKGTSVQPVRLLSDEQPSAHSSPMKIFSPRRVPPHERNARETQRLRVAREILETERKYCSALWTILDHFAGSLKQQGIVPLKDISTMFPGCLSVIYEQHCHFLQTLEDRLVNWQWQCILGDVFARFSDTSECDLLQNYQTYVNEFPTALQQIRKSCSNNKRFKHFIKTSQRASCCDGLDIGAFLLTPIQRVPRYVLLLKQLLKYTDKAHPDCYYIDLSLQKLGGFLSQLNDSIQASVQLVTSEATPKPKRRLWLGSSFRSSVSSHDGDLTLSSCTKDSGMHSGHDDDPGSDANGRLFQFGQSREPLTKLKLNSLSRRSDSPGVTDQTVALGQSGQSMLSGQAVLSDIRSPLTESKVTGPTPQQVASPFAFKVPASASFHERWSQQKSCGNQSVTKPERKTKLRQKQRPKTTEIHFNPTLDYAPSGSVKESQPRQRSEVDASSSGIVNEASAGRGALTFTSPPHDGIDASLRTQLVSHDHVDRGESVTLDRGVGRSTQGREVFSSYTLPRVASKDYGIYGNDDAVDDDDDVDDTDPQVSPHDTPLTMSQRCFSQGNINVKCSEVVSANPPQGVINKSLAKSLIDVNRNRDMFCTTNSDHEMTPRLGQQQQQLSESVWSESSLADTSSMTVASFGGGMNDRKKGVKKRKKDKKGSADEMLKKRSSLKDSLRNIFFKKSKVVKRSASVQENTRVDRTSPSGSLQSSQSASPASTPRGNALYKIREQEAPLDNSVSLPRVIERRPDLELVTFEDENGDPCSAV</sequence>
<protein>
    <recommendedName>
        <fullName evidence="3">DH domain-containing protein</fullName>
    </recommendedName>
</protein>
<dbReference type="GO" id="GO:0005085">
    <property type="term" value="F:guanyl-nucleotide exchange factor activity"/>
    <property type="evidence" value="ECO:0007669"/>
    <property type="project" value="InterPro"/>
</dbReference>
<dbReference type="EMBL" id="JAODUO010000185">
    <property type="protein sequence ID" value="KAK2186895.1"/>
    <property type="molecule type" value="Genomic_DNA"/>
</dbReference>
<dbReference type="SUPFAM" id="SSF48065">
    <property type="entry name" value="DBL homology domain (DH-domain)"/>
    <property type="match status" value="1"/>
</dbReference>
<reference evidence="4" key="1">
    <citation type="journal article" date="2023" name="Mol. Biol. Evol.">
        <title>Third-Generation Sequencing Reveals the Adaptive Role of the Epigenome in Three Deep-Sea Polychaetes.</title>
        <authorList>
            <person name="Perez M."/>
            <person name="Aroh O."/>
            <person name="Sun Y."/>
            <person name="Lan Y."/>
            <person name="Juniper S.K."/>
            <person name="Young C.R."/>
            <person name="Angers B."/>
            <person name="Qian P.Y."/>
        </authorList>
    </citation>
    <scope>NUCLEOTIDE SEQUENCE</scope>
    <source>
        <strain evidence="4">R07B-5</strain>
    </source>
</reference>
<feature type="coiled-coil region" evidence="1">
    <location>
        <begin position="233"/>
        <end position="260"/>
    </location>
</feature>
<dbReference type="PANTHER" id="PTHR46944:SF1">
    <property type="entry name" value="RHO GUANINE NUCLEOTIDE EXCHANGE FACTOR 33"/>
    <property type="match status" value="1"/>
</dbReference>
<feature type="compositionally biased region" description="Basic and acidic residues" evidence="2">
    <location>
        <begin position="713"/>
        <end position="722"/>
    </location>
</feature>
<dbReference type="PANTHER" id="PTHR46944">
    <property type="entry name" value="RHO GUANINE NUCLEOTIDE EXCHANGE FACTOR 33"/>
    <property type="match status" value="1"/>
</dbReference>
<dbReference type="AlphaFoldDB" id="A0AAD9P2D8"/>
<proteinExistence type="predicted"/>
<feature type="region of interest" description="Disordered" evidence="2">
    <location>
        <begin position="267"/>
        <end position="292"/>
    </location>
</feature>
<evidence type="ECO:0000256" key="2">
    <source>
        <dbReference type="SAM" id="MobiDB-lite"/>
    </source>
</evidence>
<feature type="region of interest" description="Disordered" evidence="2">
    <location>
        <begin position="694"/>
        <end position="731"/>
    </location>
</feature>